<evidence type="ECO:0000313" key="1">
    <source>
        <dbReference type="EMBL" id="GLS68924.1"/>
    </source>
</evidence>
<keyword evidence="2" id="KW-1185">Reference proteome</keyword>
<evidence type="ECO:0000313" key="2">
    <source>
        <dbReference type="Proteomes" id="UP001157440"/>
    </source>
</evidence>
<dbReference type="EMBL" id="BSPL01000008">
    <property type="protein sequence ID" value="GLS68924.1"/>
    <property type="molecule type" value="Genomic_DNA"/>
</dbReference>
<dbReference type="InterPro" id="IPR052922">
    <property type="entry name" value="Cytidylate_Kinase-2"/>
</dbReference>
<proteinExistence type="predicted"/>
<dbReference type="PANTHER" id="PTHR37816:SF2">
    <property type="entry name" value="DNA TOPOLOGY MODULATION PROTEIN FLAR-RELATED PROTEIN"/>
    <property type="match status" value="1"/>
</dbReference>
<protein>
    <submittedName>
        <fullName evidence="1">ATPase AAA</fullName>
    </submittedName>
</protein>
<dbReference type="Gene3D" id="3.40.50.300">
    <property type="entry name" value="P-loop containing nucleotide triphosphate hydrolases"/>
    <property type="match status" value="1"/>
</dbReference>
<gene>
    <name evidence="1" type="ORF">GCM10007890_09360</name>
</gene>
<comment type="caution">
    <text evidence="1">The sequence shown here is derived from an EMBL/GenBank/DDBJ whole genome shotgun (WGS) entry which is preliminary data.</text>
</comment>
<accession>A0AA37T8X7</accession>
<dbReference type="RefSeq" id="WP_238195889.1">
    <property type="nucleotide sequence ID" value="NZ_BPQZ01000007.1"/>
</dbReference>
<reference evidence="2" key="1">
    <citation type="journal article" date="2019" name="Int. J. Syst. Evol. Microbiol.">
        <title>The Global Catalogue of Microorganisms (GCM) 10K type strain sequencing project: providing services to taxonomists for standard genome sequencing and annotation.</title>
        <authorList>
            <consortium name="The Broad Institute Genomics Platform"/>
            <consortium name="The Broad Institute Genome Sequencing Center for Infectious Disease"/>
            <person name="Wu L."/>
            <person name="Ma J."/>
        </authorList>
    </citation>
    <scope>NUCLEOTIDE SEQUENCE [LARGE SCALE GENOMIC DNA]</scope>
    <source>
        <strain evidence="2">NBRC 103632</strain>
    </source>
</reference>
<sequence>MRLDALGPRICIIGPSNSGKSTLATAIGRARDLPPIHLDQLYHRPNTDWEPCPAAEFQALHDAAILGPHWVMDGNYSRCLPQRLERATGVIVLDVPTALSLVRYLRRTWFERDRHGTLEGGRDSMKWSMIRHIVVTTPANRKRYARMFEETGLPTLQLDTPQALARFYRREGLSRRPGSR</sequence>
<dbReference type="Proteomes" id="UP001157440">
    <property type="component" value="Unassembled WGS sequence"/>
</dbReference>
<name>A0AA37T8X7_9HYPH</name>
<dbReference type="PANTHER" id="PTHR37816">
    <property type="entry name" value="YALI0E33011P"/>
    <property type="match status" value="1"/>
</dbReference>
<organism evidence="1 2">
    <name type="scientific">Methylobacterium tardum</name>
    <dbReference type="NCBI Taxonomy" id="374432"/>
    <lineage>
        <taxon>Bacteria</taxon>
        <taxon>Pseudomonadati</taxon>
        <taxon>Pseudomonadota</taxon>
        <taxon>Alphaproteobacteria</taxon>
        <taxon>Hyphomicrobiales</taxon>
        <taxon>Methylobacteriaceae</taxon>
        <taxon>Methylobacterium</taxon>
    </lineage>
</organism>
<dbReference type="InterPro" id="IPR027417">
    <property type="entry name" value="P-loop_NTPase"/>
</dbReference>
<dbReference type="AlphaFoldDB" id="A0AA37T8X7"/>
<dbReference type="SUPFAM" id="SSF52540">
    <property type="entry name" value="P-loop containing nucleoside triphosphate hydrolases"/>
    <property type="match status" value="1"/>
</dbReference>